<dbReference type="InterPro" id="IPR011527">
    <property type="entry name" value="ABC1_TM_dom"/>
</dbReference>
<dbReference type="InterPro" id="IPR027417">
    <property type="entry name" value="P-loop_NTPase"/>
</dbReference>
<organism evidence="10 11">
    <name type="scientific">Candidatus Cryptobacteroides excrementipullorum</name>
    <dbReference type="NCBI Taxonomy" id="2840761"/>
    <lineage>
        <taxon>Bacteria</taxon>
        <taxon>Pseudomonadati</taxon>
        <taxon>Bacteroidota</taxon>
        <taxon>Bacteroidia</taxon>
        <taxon>Bacteroidales</taxon>
        <taxon>Candidatus Cryptobacteroides</taxon>
    </lineage>
</organism>
<feature type="domain" description="ABC transmembrane type-1" evidence="9">
    <location>
        <begin position="22"/>
        <end position="303"/>
    </location>
</feature>
<dbReference type="InterPro" id="IPR003439">
    <property type="entry name" value="ABC_transporter-like_ATP-bd"/>
</dbReference>
<dbReference type="PANTHER" id="PTHR24221:SF423">
    <property type="entry name" value="ABC TRANSPORTER"/>
    <property type="match status" value="1"/>
</dbReference>
<dbReference type="SUPFAM" id="SSF90123">
    <property type="entry name" value="ABC transporter transmembrane region"/>
    <property type="match status" value="1"/>
</dbReference>
<evidence type="ECO:0000256" key="5">
    <source>
        <dbReference type="ARBA" id="ARBA00022989"/>
    </source>
</evidence>
<reference evidence="10" key="2">
    <citation type="journal article" date="2021" name="PeerJ">
        <title>Extensive microbial diversity within the chicken gut microbiome revealed by metagenomics and culture.</title>
        <authorList>
            <person name="Gilroy R."/>
            <person name="Ravi A."/>
            <person name="Getino M."/>
            <person name="Pursley I."/>
            <person name="Horton D.L."/>
            <person name="Alikhan N.F."/>
            <person name="Baker D."/>
            <person name="Gharbi K."/>
            <person name="Hall N."/>
            <person name="Watson M."/>
            <person name="Adriaenssens E.M."/>
            <person name="Foster-Nyarko E."/>
            <person name="Jarju S."/>
            <person name="Secka A."/>
            <person name="Antonio M."/>
            <person name="Oren A."/>
            <person name="Chaudhuri R.R."/>
            <person name="La Ragione R."/>
            <person name="Hildebrand F."/>
            <person name="Pallen M.J."/>
        </authorList>
    </citation>
    <scope>NUCLEOTIDE SEQUENCE</scope>
    <source>
        <strain evidence="10">2478</strain>
    </source>
</reference>
<evidence type="ECO:0000259" key="9">
    <source>
        <dbReference type="PROSITE" id="PS50929"/>
    </source>
</evidence>
<feature type="transmembrane region" description="Helical" evidence="7">
    <location>
        <begin position="21"/>
        <end position="42"/>
    </location>
</feature>
<dbReference type="InterPro" id="IPR036640">
    <property type="entry name" value="ABC1_TM_sf"/>
</dbReference>
<feature type="domain" description="ABC transporter" evidence="8">
    <location>
        <begin position="334"/>
        <end position="544"/>
    </location>
</feature>
<keyword evidence="3" id="KW-0547">Nucleotide-binding</keyword>
<dbReference type="Proteomes" id="UP000823771">
    <property type="component" value="Unassembled WGS sequence"/>
</dbReference>
<evidence type="ECO:0000256" key="1">
    <source>
        <dbReference type="ARBA" id="ARBA00004651"/>
    </source>
</evidence>
<dbReference type="EMBL" id="JADILZ010000060">
    <property type="protein sequence ID" value="MBO8478563.1"/>
    <property type="molecule type" value="Genomic_DNA"/>
</dbReference>
<feature type="transmembrane region" description="Helical" evidence="7">
    <location>
        <begin position="57"/>
        <end position="74"/>
    </location>
</feature>
<evidence type="ECO:0000259" key="8">
    <source>
        <dbReference type="PROSITE" id="PS50893"/>
    </source>
</evidence>
<dbReference type="GO" id="GO:0005524">
    <property type="term" value="F:ATP binding"/>
    <property type="evidence" value="ECO:0007669"/>
    <property type="project" value="UniProtKB-KW"/>
</dbReference>
<dbReference type="SUPFAM" id="SSF52540">
    <property type="entry name" value="P-loop containing nucleoside triphosphate hydrolases"/>
    <property type="match status" value="1"/>
</dbReference>
<sequence length="544" mass="58786">MRIDSNISWLWSASAGSRRAVVLACVTGVLGISASLAAIWLSKLLVDIATGHADGPLWLYIAATVLCMAVRIALSAVSSRQAVELDIRFRNRLRSRLFTAVMESRWTGREAMHSGDILNRMEEDVRVVSGAVCGSVPSAAATSVQLAAAVAMLASLDARLVWIVLAIMPVALLAGRRYIGRMRRLTREIRETDSRIQSHIQENIQKRTMISSMERTPDTVDTLAGLQSDLTAQVRSRTGYSLFSRVMVQSGFALGYIVVLVWCVLGLREGTVTFGMMTAFLQLVSQVQRPVVTLGRQIPLFVRSMSSVERLAEITSLPQEEQGVPLPLGDSVGVRLEHVSFSYPDGRRKVIDDFSYDFRPGSVTAVTGETGAGKSTLVRLLLALLRPCSGKVVFYGTSAQAPASPSTRCNVSYVPQGNTLVSGTVRDNLLLGDPDATETQMAEALRCAVADFVFSLPGGLDSPCGEKSEGLSEGQAQRIAIARGLLHRGSVLIMDEPTSSLDPDTAHALMANLSSYSKGKTLIVITHQHDVASFCRDSVCLSRI</sequence>
<dbReference type="Pfam" id="PF00005">
    <property type="entry name" value="ABC_tran"/>
    <property type="match status" value="1"/>
</dbReference>
<keyword evidence="5 7" id="KW-1133">Transmembrane helix</keyword>
<comment type="subcellular location">
    <subcellularLocation>
        <location evidence="1">Cell membrane</location>
        <topology evidence="1">Multi-pass membrane protein</topology>
    </subcellularLocation>
</comment>
<keyword evidence="2 7" id="KW-0812">Transmembrane</keyword>
<dbReference type="Gene3D" id="1.20.1560.10">
    <property type="entry name" value="ABC transporter type 1, transmembrane domain"/>
    <property type="match status" value="1"/>
</dbReference>
<dbReference type="CDD" id="cd07346">
    <property type="entry name" value="ABC_6TM_exporters"/>
    <property type="match status" value="1"/>
</dbReference>
<reference evidence="10" key="1">
    <citation type="submission" date="2020-10" db="EMBL/GenBank/DDBJ databases">
        <authorList>
            <person name="Gilroy R."/>
        </authorList>
    </citation>
    <scope>NUCLEOTIDE SEQUENCE</scope>
    <source>
        <strain evidence="10">2478</strain>
    </source>
</reference>
<evidence type="ECO:0000256" key="6">
    <source>
        <dbReference type="ARBA" id="ARBA00023136"/>
    </source>
</evidence>
<dbReference type="PANTHER" id="PTHR24221">
    <property type="entry name" value="ATP-BINDING CASSETTE SUB-FAMILY B"/>
    <property type="match status" value="1"/>
</dbReference>
<keyword evidence="4 10" id="KW-0067">ATP-binding</keyword>
<evidence type="ECO:0000256" key="7">
    <source>
        <dbReference type="SAM" id="Phobius"/>
    </source>
</evidence>
<evidence type="ECO:0000256" key="3">
    <source>
        <dbReference type="ARBA" id="ARBA00022741"/>
    </source>
</evidence>
<keyword evidence="6 7" id="KW-0472">Membrane</keyword>
<dbReference type="GO" id="GO:0016887">
    <property type="term" value="F:ATP hydrolysis activity"/>
    <property type="evidence" value="ECO:0007669"/>
    <property type="project" value="InterPro"/>
</dbReference>
<evidence type="ECO:0000313" key="10">
    <source>
        <dbReference type="EMBL" id="MBO8478563.1"/>
    </source>
</evidence>
<feature type="transmembrane region" description="Helical" evidence="7">
    <location>
        <begin position="160"/>
        <end position="179"/>
    </location>
</feature>
<dbReference type="SMART" id="SM00382">
    <property type="entry name" value="AAA"/>
    <property type="match status" value="1"/>
</dbReference>
<dbReference type="GO" id="GO:0140359">
    <property type="term" value="F:ABC-type transporter activity"/>
    <property type="evidence" value="ECO:0007669"/>
    <property type="project" value="InterPro"/>
</dbReference>
<gene>
    <name evidence="10" type="ORF">IAB80_06725</name>
</gene>
<dbReference type="Gene3D" id="3.40.50.300">
    <property type="entry name" value="P-loop containing nucleotide triphosphate hydrolases"/>
    <property type="match status" value="1"/>
</dbReference>
<dbReference type="GO" id="GO:0005886">
    <property type="term" value="C:plasma membrane"/>
    <property type="evidence" value="ECO:0007669"/>
    <property type="project" value="UniProtKB-SubCell"/>
</dbReference>
<evidence type="ECO:0000313" key="11">
    <source>
        <dbReference type="Proteomes" id="UP000823771"/>
    </source>
</evidence>
<proteinExistence type="predicted"/>
<name>A0A9D9NMJ1_9BACT</name>
<protein>
    <submittedName>
        <fullName evidence="10">ABC transporter ATP-binding protein</fullName>
    </submittedName>
</protein>
<evidence type="ECO:0000256" key="4">
    <source>
        <dbReference type="ARBA" id="ARBA00022840"/>
    </source>
</evidence>
<dbReference type="Pfam" id="PF00664">
    <property type="entry name" value="ABC_membrane"/>
    <property type="match status" value="1"/>
</dbReference>
<feature type="transmembrane region" description="Helical" evidence="7">
    <location>
        <begin position="127"/>
        <end position="154"/>
    </location>
</feature>
<feature type="transmembrane region" description="Helical" evidence="7">
    <location>
        <begin position="246"/>
        <end position="267"/>
    </location>
</feature>
<evidence type="ECO:0000256" key="2">
    <source>
        <dbReference type="ARBA" id="ARBA00022692"/>
    </source>
</evidence>
<accession>A0A9D9NMJ1</accession>
<dbReference type="PROSITE" id="PS50929">
    <property type="entry name" value="ABC_TM1F"/>
    <property type="match status" value="1"/>
</dbReference>
<dbReference type="InterPro" id="IPR003593">
    <property type="entry name" value="AAA+_ATPase"/>
</dbReference>
<comment type="caution">
    <text evidence="10">The sequence shown here is derived from an EMBL/GenBank/DDBJ whole genome shotgun (WGS) entry which is preliminary data.</text>
</comment>
<dbReference type="InterPro" id="IPR039421">
    <property type="entry name" value="Type_1_exporter"/>
</dbReference>
<dbReference type="PROSITE" id="PS50893">
    <property type="entry name" value="ABC_TRANSPORTER_2"/>
    <property type="match status" value="1"/>
</dbReference>
<dbReference type="AlphaFoldDB" id="A0A9D9NMJ1"/>